<proteinExistence type="predicted"/>
<protein>
    <submittedName>
        <fullName evidence="2">Uncharacterized protein</fullName>
    </submittedName>
</protein>
<comment type="caution">
    <text evidence="2">The sequence shown here is derived from an EMBL/GenBank/DDBJ whole genome shotgun (WGS) entry which is preliminary data.</text>
</comment>
<evidence type="ECO:0000313" key="2">
    <source>
        <dbReference type="EMBL" id="KAB1143512.1"/>
    </source>
</evidence>
<feature type="transmembrane region" description="Helical" evidence="1">
    <location>
        <begin position="20"/>
        <end position="40"/>
    </location>
</feature>
<evidence type="ECO:0000313" key="3">
    <source>
        <dbReference type="Proteomes" id="UP000442707"/>
    </source>
</evidence>
<keyword evidence="1" id="KW-0472">Membrane</keyword>
<dbReference type="EMBL" id="VZRB01000019">
    <property type="protein sequence ID" value="KAB1143512.1"/>
    <property type="molecule type" value="Genomic_DNA"/>
</dbReference>
<dbReference type="Proteomes" id="UP000442707">
    <property type="component" value="Unassembled WGS sequence"/>
</dbReference>
<evidence type="ECO:0000256" key="1">
    <source>
        <dbReference type="SAM" id="Phobius"/>
    </source>
</evidence>
<dbReference type="RefSeq" id="WP_150951534.1">
    <property type="nucleotide sequence ID" value="NZ_VZRB01000019.1"/>
</dbReference>
<keyword evidence="1" id="KW-1133">Transmembrane helix</keyword>
<sequence>MVRFDLQAGAIELSGRVPLPLLLAVVLLVSVPLAIGWIWVARQLRAKARTLLDGLRIRVWQWLLRHPTDRDDRPC</sequence>
<reference evidence="2 3" key="1">
    <citation type="submission" date="2019-09" db="EMBL/GenBank/DDBJ databases">
        <title>Screening of Novel Bioactive Compounds from Soil-Associated.</title>
        <authorList>
            <person name="Zhao S."/>
        </authorList>
    </citation>
    <scope>NUCLEOTIDE SEQUENCE [LARGE SCALE GENOMIC DNA]</scope>
    <source>
        <strain evidence="2 3">HIT-DPA4</strain>
    </source>
</reference>
<keyword evidence="3" id="KW-1185">Reference proteome</keyword>
<accession>A0A6H9UW35</accession>
<gene>
    <name evidence="2" type="ORF">F7R91_25555</name>
</gene>
<keyword evidence="1" id="KW-0812">Transmembrane</keyword>
<dbReference type="AlphaFoldDB" id="A0A6H9UW35"/>
<name>A0A6H9UW35_9ACTN</name>
<organism evidence="2 3">
    <name type="scientific">Streptomyces luteolifulvus</name>
    <dbReference type="NCBI Taxonomy" id="2615112"/>
    <lineage>
        <taxon>Bacteria</taxon>
        <taxon>Bacillati</taxon>
        <taxon>Actinomycetota</taxon>
        <taxon>Actinomycetes</taxon>
        <taxon>Kitasatosporales</taxon>
        <taxon>Streptomycetaceae</taxon>
        <taxon>Streptomyces</taxon>
    </lineage>
</organism>